<keyword evidence="3 8" id="KW-0689">Ribosomal protein</keyword>
<name>A0A5J4YV13_PORPP</name>
<dbReference type="EMBL" id="VRMN01000003">
    <property type="protein sequence ID" value="KAA8495339.1"/>
    <property type="molecule type" value="Genomic_DNA"/>
</dbReference>
<reference evidence="9" key="1">
    <citation type="journal article" date="2019" name="Nat. Commun.">
        <title>Expansion of phycobilisome linker gene families in mesophilic red algae.</title>
        <authorList>
            <person name="Lee J."/>
            <person name="Kim D."/>
            <person name="Bhattacharya D."/>
            <person name="Yoon H.S."/>
        </authorList>
    </citation>
    <scope>NUCLEOTIDE SEQUENCE [LARGE SCALE GENOMIC DNA]</scope>
    <source>
        <strain evidence="9">CCMP 1328</strain>
    </source>
</reference>
<dbReference type="OrthoDB" id="88at2759"/>
<keyword evidence="4" id="KW-0496">Mitochondrion</keyword>
<dbReference type="AlphaFoldDB" id="A0A5J4YV13"/>
<dbReference type="InterPro" id="IPR007741">
    <property type="entry name" value="Ribosomal_mL43/mS25/NADH_DH"/>
</dbReference>
<dbReference type="SMART" id="SM00916">
    <property type="entry name" value="L51_S25_CI-B8"/>
    <property type="match status" value="1"/>
</dbReference>
<dbReference type="InterPro" id="IPR039927">
    <property type="entry name" value="Ribosomal_mL43"/>
</dbReference>
<comment type="subcellular location">
    <subcellularLocation>
        <location evidence="1">Mitochondrion</location>
    </subcellularLocation>
</comment>
<evidence type="ECO:0000256" key="2">
    <source>
        <dbReference type="ARBA" id="ARBA00006073"/>
    </source>
</evidence>
<evidence type="ECO:0000259" key="7">
    <source>
        <dbReference type="SMART" id="SM00916"/>
    </source>
</evidence>
<keyword evidence="9" id="KW-1185">Reference proteome</keyword>
<evidence type="ECO:0000256" key="4">
    <source>
        <dbReference type="ARBA" id="ARBA00023128"/>
    </source>
</evidence>
<organism evidence="8 9">
    <name type="scientific">Porphyridium purpureum</name>
    <name type="common">Red alga</name>
    <name type="synonym">Porphyridium cruentum</name>
    <dbReference type="NCBI Taxonomy" id="35688"/>
    <lineage>
        <taxon>Eukaryota</taxon>
        <taxon>Rhodophyta</taxon>
        <taxon>Bangiophyceae</taxon>
        <taxon>Porphyridiales</taxon>
        <taxon>Porphyridiaceae</taxon>
        <taxon>Porphyridium</taxon>
    </lineage>
</organism>
<comment type="similarity">
    <text evidence="2">Belongs to the mitochondrion-specific ribosomal protein mL43 family.</text>
</comment>
<dbReference type="InterPro" id="IPR036249">
    <property type="entry name" value="Thioredoxin-like_sf"/>
</dbReference>
<dbReference type="Gene3D" id="3.40.30.10">
    <property type="entry name" value="Glutaredoxin"/>
    <property type="match status" value="1"/>
</dbReference>
<keyword evidence="5" id="KW-0687">Ribonucleoprotein</keyword>
<evidence type="ECO:0000256" key="1">
    <source>
        <dbReference type="ARBA" id="ARBA00004173"/>
    </source>
</evidence>
<accession>A0A5J4YV13</accession>
<dbReference type="Pfam" id="PF05047">
    <property type="entry name" value="L51_S25_CI-B8"/>
    <property type="match status" value="1"/>
</dbReference>
<dbReference type="GO" id="GO:0005762">
    <property type="term" value="C:mitochondrial large ribosomal subunit"/>
    <property type="evidence" value="ECO:0007669"/>
    <property type="project" value="TreeGrafter"/>
</dbReference>
<dbReference type="PANTHER" id="PTHR21396:SF2">
    <property type="entry name" value="LARGE RIBOSOMAL SUBUNIT PROTEIN ML43"/>
    <property type="match status" value="1"/>
</dbReference>
<evidence type="ECO:0000313" key="9">
    <source>
        <dbReference type="Proteomes" id="UP000324585"/>
    </source>
</evidence>
<dbReference type="Proteomes" id="UP000324585">
    <property type="component" value="Unassembled WGS sequence"/>
</dbReference>
<evidence type="ECO:0000256" key="3">
    <source>
        <dbReference type="ARBA" id="ARBA00022980"/>
    </source>
</evidence>
<evidence type="ECO:0000256" key="5">
    <source>
        <dbReference type="ARBA" id="ARBA00023274"/>
    </source>
</evidence>
<dbReference type="PANTHER" id="PTHR21396">
    <property type="entry name" value="39S RIBOSOMAL PROTEIN L43"/>
    <property type="match status" value="1"/>
</dbReference>
<comment type="caution">
    <text evidence="8">The sequence shown here is derived from an EMBL/GenBank/DDBJ whole genome shotgun (WGS) entry which is preliminary data.</text>
</comment>
<evidence type="ECO:0000313" key="8">
    <source>
        <dbReference type="EMBL" id="KAA8495339.1"/>
    </source>
</evidence>
<feature type="domain" description="Ribosomal protein/NADH dehydrogenase" evidence="7">
    <location>
        <begin position="18"/>
        <end position="91"/>
    </location>
</feature>
<dbReference type="GO" id="GO:0003735">
    <property type="term" value="F:structural constituent of ribosome"/>
    <property type="evidence" value="ECO:0007669"/>
    <property type="project" value="InterPro"/>
</dbReference>
<sequence length="220" mass="25327">MARRGVWDLERVLIRYCTNGGSSRGVRDYIRMELVDWAKANPSFNIETKVRIGAHPRVLGVYRNRYMRVLNLKNMDLEQVKEQLAYLRNTLGHKVPRHKRIIKGIFESDGIIHTGMQRSVRADVDNPALAILRTFQKDCTFSQLKDELGCFGMATLLSGFHEYPGTVQDFMREHNPELLNRTAAGTPVPEQFRHETMERDEFVAQGRTPSHVGTNDLSWL</sequence>
<gene>
    <name evidence="8" type="ORF">FVE85_1494</name>
</gene>
<proteinExistence type="inferred from homology"/>
<dbReference type="GO" id="GO:0032543">
    <property type="term" value="P:mitochondrial translation"/>
    <property type="evidence" value="ECO:0007669"/>
    <property type="project" value="InterPro"/>
</dbReference>
<dbReference type="SUPFAM" id="SSF52833">
    <property type="entry name" value="Thioredoxin-like"/>
    <property type="match status" value="1"/>
</dbReference>
<evidence type="ECO:0000256" key="6">
    <source>
        <dbReference type="ARBA" id="ARBA00035188"/>
    </source>
</evidence>
<protein>
    <recommendedName>
        <fullName evidence="6">Large ribosomal subunit protein mL43</fullName>
    </recommendedName>
</protein>